<reference evidence="2 3" key="1">
    <citation type="submission" date="2012-12" db="EMBL/GenBank/DDBJ databases">
        <title>The Genome Sequence of Bacillus cereus VD021.</title>
        <authorList>
            <consortium name="The Broad Institute Genome Sequencing Platform"/>
            <consortium name="The Broad Institute Genome Sequencing Center for Infectious Disease"/>
            <person name="Feldgarden M."/>
            <person name="Van der Auwera G.A."/>
            <person name="Mahillon J."/>
            <person name="Duprez V."/>
            <person name="Timmery S."/>
            <person name="Mattelet C."/>
            <person name="Dierick K."/>
            <person name="Sun M."/>
            <person name="Yu Z."/>
            <person name="Zhu L."/>
            <person name="Hu X."/>
            <person name="Shank E.B."/>
            <person name="Swiecicka I."/>
            <person name="Hansen B.M."/>
            <person name="Andrup L."/>
            <person name="Walker B."/>
            <person name="Young S.K."/>
            <person name="Zeng Q."/>
            <person name="Gargeya S."/>
            <person name="Fitzgerald M."/>
            <person name="Haas B."/>
            <person name="Abouelleil A."/>
            <person name="Alvarado L."/>
            <person name="Arachchi H.M."/>
            <person name="Berlin A.M."/>
            <person name="Chapman S.B."/>
            <person name="Dewar J."/>
            <person name="Goldberg J."/>
            <person name="Griggs A."/>
            <person name="Gujja S."/>
            <person name="Hansen M."/>
            <person name="Howarth C."/>
            <person name="Imamovic A."/>
            <person name="Larimer J."/>
            <person name="McCowan C."/>
            <person name="Murphy C."/>
            <person name="Neiman D."/>
            <person name="Pearson M."/>
            <person name="Priest M."/>
            <person name="Roberts A."/>
            <person name="Saif S."/>
            <person name="Shea T."/>
            <person name="Sisk P."/>
            <person name="Sykes S."/>
            <person name="Wortman J."/>
            <person name="Nusbaum C."/>
            <person name="Birren B."/>
        </authorList>
    </citation>
    <scope>NUCLEOTIDE SEQUENCE [LARGE SCALE GENOMIC DNA]</scope>
    <source>
        <strain evidence="2 3">VD021</strain>
    </source>
</reference>
<dbReference type="HOGENOM" id="CLU_873349_0_0_9"/>
<dbReference type="Proteomes" id="UP000014040">
    <property type="component" value="Unassembled WGS sequence"/>
</dbReference>
<evidence type="ECO:0000313" key="3">
    <source>
        <dbReference type="Proteomes" id="UP000014040"/>
    </source>
</evidence>
<sequence>MGYKTFEEICKEANLSKNQLRYLIKHKKIEPINRDTWKGDGGFRFEDDKAQLIIDEYKGYLSLKDAAAYLQKSRTYVHNIAKQGSLPFKEVVKGKTTEKLYHLKDLEEFKRKMNDVDMVNKRMNDHMQLYSNDLLLFDKIEFNGQEVRVLDVDKRIGINSHNENLMIPEKVASKQFNDETIQKKKITKPGDVSFLLPLYTVYDVILYVISHLGVSNVLVSKKNEGYFMKCKLGSIPFDTHIFRVLNTCLISGHMQQKKDRIHFTNNKEHVSLYLDPNIIKNAKQKAKEKGYKGYKKILEEILDEKLRD</sequence>
<comment type="caution">
    <text evidence="2">The sequence shown here is derived from an EMBL/GenBank/DDBJ whole genome shotgun (WGS) entry which is preliminary data.</text>
</comment>
<dbReference type="EMBL" id="AHES01000049">
    <property type="protein sequence ID" value="EOO70841.1"/>
    <property type="molecule type" value="Genomic_DNA"/>
</dbReference>
<accession>R8HDG8</accession>
<protein>
    <recommendedName>
        <fullName evidence="1">Helix-turn-helix domain-containing protein</fullName>
    </recommendedName>
</protein>
<feature type="domain" description="Helix-turn-helix" evidence="1">
    <location>
        <begin position="60"/>
        <end position="112"/>
    </location>
</feature>
<proteinExistence type="predicted"/>
<dbReference type="RefSeq" id="WP_016102612.1">
    <property type="nucleotide sequence ID" value="NZ_KB976282.1"/>
</dbReference>
<organism evidence="2 3">
    <name type="scientific">Bacillus cereus VD021</name>
    <dbReference type="NCBI Taxonomy" id="1053224"/>
    <lineage>
        <taxon>Bacteria</taxon>
        <taxon>Bacillati</taxon>
        <taxon>Bacillota</taxon>
        <taxon>Bacilli</taxon>
        <taxon>Bacillales</taxon>
        <taxon>Bacillaceae</taxon>
        <taxon>Bacillus</taxon>
        <taxon>Bacillus cereus group</taxon>
    </lineage>
</organism>
<gene>
    <name evidence="2" type="ORF">IIC_04535</name>
</gene>
<evidence type="ECO:0000259" key="1">
    <source>
        <dbReference type="Pfam" id="PF12728"/>
    </source>
</evidence>
<name>R8HDG8_BACCE</name>
<dbReference type="Pfam" id="PF12728">
    <property type="entry name" value="HTH_17"/>
    <property type="match status" value="1"/>
</dbReference>
<dbReference type="AlphaFoldDB" id="R8HDG8"/>
<dbReference type="InterPro" id="IPR041657">
    <property type="entry name" value="HTH_17"/>
</dbReference>
<evidence type="ECO:0000313" key="2">
    <source>
        <dbReference type="EMBL" id="EOO70841.1"/>
    </source>
</evidence>
<dbReference type="PATRIC" id="fig|1053224.3.peg.4586"/>